<accession>A0ACC1KSD8</accession>
<protein>
    <submittedName>
        <fullName evidence="1">AN1-type zinc finger protein 1</fullName>
    </submittedName>
</protein>
<evidence type="ECO:0000313" key="1">
    <source>
        <dbReference type="EMBL" id="KAJ2794533.1"/>
    </source>
</evidence>
<proteinExistence type="predicted"/>
<keyword evidence="2" id="KW-1185">Reference proteome</keyword>
<evidence type="ECO:0000313" key="2">
    <source>
        <dbReference type="Proteomes" id="UP001140087"/>
    </source>
</evidence>
<dbReference type="EMBL" id="JANBUN010002477">
    <property type="protein sequence ID" value="KAJ2794533.1"/>
    <property type="molecule type" value="Genomic_DNA"/>
</dbReference>
<name>A0ACC1KSD8_9FUNG</name>
<gene>
    <name evidence="1" type="primary">ZFAND1</name>
    <name evidence="1" type="ORF">H4R21_005465</name>
</gene>
<reference evidence="1" key="1">
    <citation type="submission" date="2022-07" db="EMBL/GenBank/DDBJ databases">
        <title>Phylogenomic reconstructions and comparative analyses of Kickxellomycotina fungi.</title>
        <authorList>
            <person name="Reynolds N.K."/>
            <person name="Stajich J.E."/>
            <person name="Barry K."/>
            <person name="Grigoriev I.V."/>
            <person name="Crous P."/>
            <person name="Smith M.E."/>
        </authorList>
    </citation>
    <scope>NUCLEOTIDE SEQUENCE</scope>
    <source>
        <strain evidence="1">BCRC 34780</strain>
    </source>
</reference>
<sequence length="223" mass="24044">MELPDVGRRCSKEGCQRLDFLAAVCLHCDRPFCSAHASVFGHSCPRAPRGNIVEQPRPRMPLALAQPVQDAAKPPGGGPEQKKVLTPEQQQALALARWASSARSRPPSKPAGSPAVSPKIELMRLKAKATGNASIADADRVYLSIQWRGKATPVFLNANSVVGNAAAQLARQLRLTMLPDRLYRLLPPGASEPLASNKTFRELMANDDAARTLFNGCTLELSC</sequence>
<dbReference type="Proteomes" id="UP001140087">
    <property type="component" value="Unassembled WGS sequence"/>
</dbReference>
<organism evidence="1 2">
    <name type="scientific">Coemansia helicoidea</name>
    <dbReference type="NCBI Taxonomy" id="1286919"/>
    <lineage>
        <taxon>Eukaryota</taxon>
        <taxon>Fungi</taxon>
        <taxon>Fungi incertae sedis</taxon>
        <taxon>Zoopagomycota</taxon>
        <taxon>Kickxellomycotina</taxon>
        <taxon>Kickxellomycetes</taxon>
        <taxon>Kickxellales</taxon>
        <taxon>Kickxellaceae</taxon>
        <taxon>Coemansia</taxon>
    </lineage>
</organism>
<comment type="caution">
    <text evidence="1">The sequence shown here is derived from an EMBL/GenBank/DDBJ whole genome shotgun (WGS) entry which is preliminary data.</text>
</comment>